<dbReference type="PANTHER" id="PTHR13954:SF6">
    <property type="entry name" value="NON-SPECIFIC SERINE_THREONINE PROTEIN KINASE"/>
    <property type="match status" value="1"/>
</dbReference>
<dbReference type="GO" id="GO:1990604">
    <property type="term" value="C:IRE1-TRAF2-ASK1 complex"/>
    <property type="evidence" value="ECO:0007669"/>
    <property type="project" value="TreeGrafter"/>
</dbReference>
<organism evidence="1 2">
    <name type="scientific">Macleaya cordata</name>
    <name type="common">Five-seeded plume-poppy</name>
    <name type="synonym">Bocconia cordata</name>
    <dbReference type="NCBI Taxonomy" id="56857"/>
    <lineage>
        <taxon>Eukaryota</taxon>
        <taxon>Viridiplantae</taxon>
        <taxon>Streptophyta</taxon>
        <taxon>Embryophyta</taxon>
        <taxon>Tracheophyta</taxon>
        <taxon>Spermatophyta</taxon>
        <taxon>Magnoliopsida</taxon>
        <taxon>Ranunculales</taxon>
        <taxon>Papaveraceae</taxon>
        <taxon>Papaveroideae</taxon>
        <taxon>Macleaya</taxon>
    </lineage>
</organism>
<sequence>MGGQSLKWSELLPEPDQLWNSSVKANISVYHLQVPNSNNSEQYEGPARSKSLNCITGGFHPYGEMDDLEYNIEIGYKQNFILLDDMPVARDLVSLLLEGDPNLKPKAADVLNHPLFWDSTKRLFFMRDARDLVFQKPDPTLDQAIQRVATRIHPVSSH</sequence>
<dbReference type="Gene3D" id="1.10.510.10">
    <property type="entry name" value="Transferase(Phosphotransferase) domain 1"/>
    <property type="match status" value="1"/>
</dbReference>
<keyword evidence="2" id="KW-1185">Reference proteome</keyword>
<protein>
    <recommendedName>
        <fullName evidence="3">Protein kinase domain</fullName>
    </recommendedName>
</protein>
<dbReference type="OrthoDB" id="1730720at2759"/>
<name>A0A200PYZ8_MACCD</name>
<dbReference type="PANTHER" id="PTHR13954">
    <property type="entry name" value="IRE1-RELATED"/>
    <property type="match status" value="1"/>
</dbReference>
<comment type="caution">
    <text evidence="1">The sequence shown here is derived from an EMBL/GenBank/DDBJ whole genome shotgun (WGS) entry which is preliminary data.</text>
</comment>
<dbReference type="AlphaFoldDB" id="A0A200PYZ8"/>
<dbReference type="GO" id="GO:0036498">
    <property type="term" value="P:IRE1-mediated unfolded protein response"/>
    <property type="evidence" value="ECO:0007669"/>
    <property type="project" value="TreeGrafter"/>
</dbReference>
<dbReference type="InterPro" id="IPR011009">
    <property type="entry name" value="Kinase-like_dom_sf"/>
</dbReference>
<dbReference type="Proteomes" id="UP000195402">
    <property type="component" value="Unassembled WGS sequence"/>
</dbReference>
<evidence type="ECO:0008006" key="3">
    <source>
        <dbReference type="Google" id="ProtNLM"/>
    </source>
</evidence>
<dbReference type="InParanoid" id="A0A200PYZ8"/>
<evidence type="ECO:0000313" key="1">
    <source>
        <dbReference type="EMBL" id="OVA03452.1"/>
    </source>
</evidence>
<dbReference type="GO" id="GO:0004674">
    <property type="term" value="F:protein serine/threonine kinase activity"/>
    <property type="evidence" value="ECO:0007669"/>
    <property type="project" value="InterPro"/>
</dbReference>
<evidence type="ECO:0000313" key="2">
    <source>
        <dbReference type="Proteomes" id="UP000195402"/>
    </source>
</evidence>
<dbReference type="SUPFAM" id="SSF56112">
    <property type="entry name" value="Protein kinase-like (PK-like)"/>
    <property type="match status" value="1"/>
</dbReference>
<reference evidence="1 2" key="1">
    <citation type="journal article" date="2017" name="Mol. Plant">
        <title>The Genome of Medicinal Plant Macleaya cordata Provides New Insights into Benzylisoquinoline Alkaloids Metabolism.</title>
        <authorList>
            <person name="Liu X."/>
            <person name="Liu Y."/>
            <person name="Huang P."/>
            <person name="Ma Y."/>
            <person name="Qing Z."/>
            <person name="Tang Q."/>
            <person name="Cao H."/>
            <person name="Cheng P."/>
            <person name="Zheng Y."/>
            <person name="Yuan Z."/>
            <person name="Zhou Y."/>
            <person name="Liu J."/>
            <person name="Tang Z."/>
            <person name="Zhuo Y."/>
            <person name="Zhang Y."/>
            <person name="Yu L."/>
            <person name="Huang J."/>
            <person name="Yang P."/>
            <person name="Peng Q."/>
            <person name="Zhang J."/>
            <person name="Jiang W."/>
            <person name="Zhang Z."/>
            <person name="Lin K."/>
            <person name="Ro D.K."/>
            <person name="Chen X."/>
            <person name="Xiong X."/>
            <person name="Shang Y."/>
            <person name="Huang S."/>
            <person name="Zeng J."/>
        </authorList>
    </citation>
    <scope>NUCLEOTIDE SEQUENCE [LARGE SCALE GENOMIC DNA]</scope>
    <source>
        <strain evidence="2">cv. BLH2017</strain>
        <tissue evidence="1">Root</tissue>
    </source>
</reference>
<dbReference type="GO" id="GO:0051082">
    <property type="term" value="F:unfolded protein binding"/>
    <property type="evidence" value="ECO:0007669"/>
    <property type="project" value="TreeGrafter"/>
</dbReference>
<dbReference type="GO" id="GO:0004521">
    <property type="term" value="F:RNA endonuclease activity"/>
    <property type="evidence" value="ECO:0007669"/>
    <property type="project" value="InterPro"/>
</dbReference>
<dbReference type="InterPro" id="IPR045133">
    <property type="entry name" value="IRE1/2-like"/>
</dbReference>
<dbReference type="STRING" id="56857.A0A200PYZ8"/>
<accession>A0A200PYZ8</accession>
<gene>
    <name evidence="1" type="ORF">BVC80_207g10</name>
</gene>
<dbReference type="EMBL" id="MVGT01003686">
    <property type="protein sequence ID" value="OVA03452.1"/>
    <property type="molecule type" value="Genomic_DNA"/>
</dbReference>
<proteinExistence type="predicted"/>